<reference evidence="3" key="1">
    <citation type="journal article" date="2018" name="Nat. Microbiol.">
        <title>Leveraging single-cell genomics to expand the fungal tree of life.</title>
        <authorList>
            <person name="Ahrendt S.R."/>
            <person name="Quandt C.A."/>
            <person name="Ciobanu D."/>
            <person name="Clum A."/>
            <person name="Salamov A."/>
            <person name="Andreopoulos B."/>
            <person name="Cheng J.F."/>
            <person name="Woyke T."/>
            <person name="Pelin A."/>
            <person name="Henrissat B."/>
            <person name="Reynolds N.K."/>
            <person name="Benny G.L."/>
            <person name="Smith M.E."/>
            <person name="James T.Y."/>
            <person name="Grigoriev I.V."/>
        </authorList>
    </citation>
    <scope>NUCLEOTIDE SEQUENCE [LARGE SCALE GENOMIC DNA]</scope>
    <source>
        <strain evidence="3">RSA 468</strain>
    </source>
</reference>
<keyword evidence="1" id="KW-0812">Transmembrane</keyword>
<dbReference type="Proteomes" id="UP000268162">
    <property type="component" value="Unassembled WGS sequence"/>
</dbReference>
<sequence>MLQNHYPQRWAIGIYLGILCTLLYHPIWADNCISHHTRCFTFDLQPGKVHQAQATFPYWWGTPASSPKPKQNPAKLSTPPVYWNAPPPLPKPAVPTKSRYERIPKEKFEMFFLPAEVLDIFVGDFASLGANDIIKARHVFWKYVLSGTLTETESRGVILALDMLPLRHMYQVVYQYMFARTPFNPNTDDASLAGKPYVHRIKRNVPFTLLQQGQPELAVAVLKKVHQWSLTVTDSRPNSRSASPEPGVLPSLWSVKSSLLSPDMSYRTWASSIWTVLVRNCLNTAAVLNDGDGIYLLLQLLRSLGEEHRFSGEPLLATYLAAFWFTNDEAMDELSRALECGQVNPDHTDLCYQLKAGSFGGLVPRARQQILARGGPVLGQAIWSTRPFSISPQTSKGKVLAALERPQHPQFIAFK</sequence>
<organism evidence="2 3">
    <name type="scientific">Dimargaris cristalligena</name>
    <dbReference type="NCBI Taxonomy" id="215637"/>
    <lineage>
        <taxon>Eukaryota</taxon>
        <taxon>Fungi</taxon>
        <taxon>Fungi incertae sedis</taxon>
        <taxon>Zoopagomycota</taxon>
        <taxon>Kickxellomycotina</taxon>
        <taxon>Dimargaritomycetes</taxon>
        <taxon>Dimargaritales</taxon>
        <taxon>Dimargaritaceae</taxon>
        <taxon>Dimargaris</taxon>
    </lineage>
</organism>
<evidence type="ECO:0000313" key="3">
    <source>
        <dbReference type="Proteomes" id="UP000268162"/>
    </source>
</evidence>
<protein>
    <submittedName>
        <fullName evidence="2">Uncharacterized protein</fullName>
    </submittedName>
</protein>
<dbReference type="AlphaFoldDB" id="A0A4P9ZT67"/>
<evidence type="ECO:0000256" key="1">
    <source>
        <dbReference type="SAM" id="Phobius"/>
    </source>
</evidence>
<accession>A0A4P9ZT67</accession>
<gene>
    <name evidence="2" type="ORF">BJ085DRAFT_38899</name>
</gene>
<keyword evidence="1" id="KW-1133">Transmembrane helix</keyword>
<name>A0A4P9ZT67_9FUNG</name>
<keyword evidence="3" id="KW-1185">Reference proteome</keyword>
<dbReference type="EMBL" id="ML002807">
    <property type="protein sequence ID" value="RKP35710.1"/>
    <property type="molecule type" value="Genomic_DNA"/>
</dbReference>
<proteinExistence type="predicted"/>
<keyword evidence="1" id="KW-0472">Membrane</keyword>
<feature type="transmembrane region" description="Helical" evidence="1">
    <location>
        <begin position="12"/>
        <end position="29"/>
    </location>
</feature>
<evidence type="ECO:0000313" key="2">
    <source>
        <dbReference type="EMBL" id="RKP35710.1"/>
    </source>
</evidence>